<evidence type="ECO:0000313" key="5">
    <source>
        <dbReference type="EMBL" id="OIQ88634.1"/>
    </source>
</evidence>
<dbReference type="GO" id="GO:0006355">
    <property type="term" value="P:regulation of DNA-templated transcription"/>
    <property type="evidence" value="ECO:0007669"/>
    <property type="project" value="InterPro"/>
</dbReference>
<dbReference type="GO" id="GO:0003677">
    <property type="term" value="F:DNA binding"/>
    <property type="evidence" value="ECO:0007669"/>
    <property type="project" value="UniProtKB-KW"/>
</dbReference>
<evidence type="ECO:0000256" key="2">
    <source>
        <dbReference type="ARBA" id="ARBA00023125"/>
    </source>
</evidence>
<proteinExistence type="predicted"/>
<sequence length="237" mass="27076">MCRRSAAAAQRVRFRATSGLNGRFLRSQWRPKARLADSRRPISMIDADSWIDQRLPKAPHSFISMIHCTYINISELLHNNEIDCAVISSKPEDERLSAKPLFRDDFVVISRADHLIVSKGMTLDSYLAADHVLVSHAGKRDGWVDERLMEIGKQRRIIATVHLFAAALPIIAEQNALCTLPRRLAMHFAKNHDLHISEVPLQHQARMFYLVWSQNQSANPAARWFRGQIELICKAIH</sequence>
<dbReference type="CDD" id="cd08417">
    <property type="entry name" value="PBP2_Nitroaromatics_like"/>
    <property type="match status" value="1"/>
</dbReference>
<dbReference type="SUPFAM" id="SSF53850">
    <property type="entry name" value="Periplasmic binding protein-like II"/>
    <property type="match status" value="1"/>
</dbReference>
<dbReference type="InterPro" id="IPR037402">
    <property type="entry name" value="YidZ_PBP2"/>
</dbReference>
<evidence type="ECO:0000256" key="3">
    <source>
        <dbReference type="ARBA" id="ARBA00023163"/>
    </source>
</evidence>
<comment type="caution">
    <text evidence="5">The sequence shown here is derived from an EMBL/GenBank/DDBJ whole genome shotgun (WGS) entry which is preliminary data.</text>
</comment>
<keyword evidence="3" id="KW-0804">Transcription</keyword>
<keyword evidence="1" id="KW-0805">Transcription regulation</keyword>
<keyword evidence="2" id="KW-0238">DNA-binding</keyword>
<dbReference type="Gene3D" id="3.40.190.10">
    <property type="entry name" value="Periplasmic binding protein-like II"/>
    <property type="match status" value="2"/>
</dbReference>
<dbReference type="PANTHER" id="PTHR30118:SF6">
    <property type="entry name" value="HTH-TYPE TRANSCRIPTIONAL REGULATOR LEUO"/>
    <property type="match status" value="1"/>
</dbReference>
<dbReference type="InterPro" id="IPR005119">
    <property type="entry name" value="LysR_subst-bd"/>
</dbReference>
<dbReference type="AlphaFoldDB" id="A0A1J5QZF5"/>
<evidence type="ECO:0000256" key="1">
    <source>
        <dbReference type="ARBA" id="ARBA00023015"/>
    </source>
</evidence>
<evidence type="ECO:0000259" key="4">
    <source>
        <dbReference type="Pfam" id="PF03466"/>
    </source>
</evidence>
<accession>A0A1J5QZF5</accession>
<dbReference type="Pfam" id="PF03466">
    <property type="entry name" value="LysR_substrate"/>
    <property type="match status" value="1"/>
</dbReference>
<gene>
    <name evidence="5" type="primary">leuO_3</name>
    <name evidence="5" type="ORF">GALL_295020</name>
</gene>
<feature type="domain" description="LysR substrate-binding" evidence="4">
    <location>
        <begin position="70"/>
        <end position="229"/>
    </location>
</feature>
<protein>
    <submittedName>
        <fullName evidence="5">HTH-type transcriptional regulator LeuO</fullName>
    </submittedName>
</protein>
<dbReference type="PANTHER" id="PTHR30118">
    <property type="entry name" value="HTH-TYPE TRANSCRIPTIONAL REGULATOR LEUO-RELATED"/>
    <property type="match status" value="1"/>
</dbReference>
<dbReference type="EMBL" id="MLJW01000365">
    <property type="protein sequence ID" value="OIQ88634.1"/>
    <property type="molecule type" value="Genomic_DNA"/>
</dbReference>
<dbReference type="InterPro" id="IPR050389">
    <property type="entry name" value="LysR-type_TF"/>
</dbReference>
<name>A0A1J5QZF5_9ZZZZ</name>
<reference evidence="5" key="1">
    <citation type="submission" date="2016-10" db="EMBL/GenBank/DDBJ databases">
        <title>Sequence of Gallionella enrichment culture.</title>
        <authorList>
            <person name="Poehlein A."/>
            <person name="Muehling M."/>
            <person name="Daniel R."/>
        </authorList>
    </citation>
    <scope>NUCLEOTIDE SEQUENCE</scope>
</reference>
<organism evidence="5">
    <name type="scientific">mine drainage metagenome</name>
    <dbReference type="NCBI Taxonomy" id="410659"/>
    <lineage>
        <taxon>unclassified sequences</taxon>
        <taxon>metagenomes</taxon>
        <taxon>ecological metagenomes</taxon>
    </lineage>
</organism>